<protein>
    <recommendedName>
        <fullName evidence="5">Fis family transcriptional regulator</fullName>
    </recommendedName>
</protein>
<dbReference type="Gene3D" id="3.30.390.100">
    <property type="match status" value="1"/>
</dbReference>
<reference evidence="3 4" key="1">
    <citation type="submission" date="2011-11" db="EMBL/GenBank/DDBJ databases">
        <title>The Noncontiguous Finished genome of Desulfosporosinus youngiae DSM 17734.</title>
        <authorList>
            <consortium name="US DOE Joint Genome Institute (JGI-PGF)"/>
            <person name="Lucas S."/>
            <person name="Han J."/>
            <person name="Lapidus A."/>
            <person name="Cheng J.-F."/>
            <person name="Goodwin L."/>
            <person name="Pitluck S."/>
            <person name="Peters L."/>
            <person name="Ovchinnikova G."/>
            <person name="Lu M."/>
            <person name="Land M.L."/>
            <person name="Hauser L."/>
            <person name="Pester M."/>
            <person name="Spring S."/>
            <person name="Ollivier B."/>
            <person name="Rattei T."/>
            <person name="Klenk H.-P."/>
            <person name="Wagner M."/>
            <person name="Loy A."/>
            <person name="Woyke T.J."/>
        </authorList>
    </citation>
    <scope>NUCLEOTIDE SEQUENCE [LARGE SCALE GENOMIC DNA]</scope>
    <source>
        <strain evidence="3 4">DSM 17734</strain>
    </source>
</reference>
<dbReference type="SUPFAM" id="SSF159713">
    <property type="entry name" value="Dhaf3308-like"/>
    <property type="match status" value="1"/>
</dbReference>
<organism evidence="3 4">
    <name type="scientific">Desulfosporosinus youngiae DSM 17734</name>
    <dbReference type="NCBI Taxonomy" id="768710"/>
    <lineage>
        <taxon>Bacteria</taxon>
        <taxon>Bacillati</taxon>
        <taxon>Bacillota</taxon>
        <taxon>Clostridia</taxon>
        <taxon>Eubacteriales</taxon>
        <taxon>Desulfitobacteriaceae</taxon>
        <taxon>Desulfosporosinus</taxon>
    </lineage>
</organism>
<dbReference type="eggNOG" id="COG2014">
    <property type="taxonomic scope" value="Bacteria"/>
</dbReference>
<evidence type="ECO:0000259" key="2">
    <source>
        <dbReference type="Pfam" id="PF13938"/>
    </source>
</evidence>
<accession>H5XVA1</accession>
<dbReference type="AlphaFoldDB" id="H5XVA1"/>
<dbReference type="InterPro" id="IPR025251">
    <property type="entry name" value="DUF4213"/>
</dbReference>
<dbReference type="Pfam" id="PF13938">
    <property type="entry name" value="DUF4213"/>
    <property type="match status" value="1"/>
</dbReference>
<evidence type="ECO:0008006" key="5">
    <source>
        <dbReference type="Google" id="ProtNLM"/>
    </source>
</evidence>
<feature type="domain" description="DUF4213" evidence="2">
    <location>
        <begin position="35"/>
        <end position="122"/>
    </location>
</feature>
<feature type="domain" description="Putative heavy-metal chelation" evidence="1">
    <location>
        <begin position="142"/>
        <end position="289"/>
    </location>
</feature>
<name>H5XVA1_9FIRM</name>
<evidence type="ECO:0000259" key="1">
    <source>
        <dbReference type="Pfam" id="PF04016"/>
    </source>
</evidence>
<dbReference type="STRING" id="768710.DesyoDRAFT_2633"/>
<dbReference type="RefSeq" id="WP_007783627.1">
    <property type="nucleotide sequence ID" value="NZ_CM001441.1"/>
</dbReference>
<sequence>MEIRKLTKQGEDVDSLDLSPGAILRETHEQIQSVLGEEINQITLERVVIGLFFTGVKLSNGLGGICFTPIKTIPEAVCCPSSAKAMPSSGRLIGTPVMELLQGIYKSNSLRKAIGIAVLNALTETCWQTFPPQDYEVQSNVDALDVVEIPEEAYVVVVGALAPFLKKLKKRDKPFTILEMDPSTLKPDEMPFYVHGSRAGEIIPQADVLVITGTTLINDTLDELLKLAKPNAHIVVVGPTASLLPEAFFRRGVDILGGISVTNPDELLDLLAEAGSGYHFFGKSADRTVIRRIEEDG</sequence>
<dbReference type="OrthoDB" id="252759at2"/>
<dbReference type="Proteomes" id="UP000005104">
    <property type="component" value="Chromosome"/>
</dbReference>
<keyword evidence="4" id="KW-1185">Reference proteome</keyword>
<dbReference type="HOGENOM" id="CLU_076326_1_0_9"/>
<dbReference type="Pfam" id="PF04016">
    <property type="entry name" value="DUF364"/>
    <property type="match status" value="1"/>
</dbReference>
<dbReference type="EMBL" id="CM001441">
    <property type="protein sequence ID" value="EHQ89699.1"/>
    <property type="molecule type" value="Genomic_DNA"/>
</dbReference>
<proteinExistence type="predicted"/>
<evidence type="ECO:0000313" key="3">
    <source>
        <dbReference type="EMBL" id="EHQ89699.1"/>
    </source>
</evidence>
<dbReference type="InterPro" id="IPR007161">
    <property type="entry name" value="DUF364"/>
</dbReference>
<gene>
    <name evidence="3" type="ORF">DesyoDRAFT_2633</name>
</gene>
<evidence type="ECO:0000313" key="4">
    <source>
        <dbReference type="Proteomes" id="UP000005104"/>
    </source>
</evidence>
<dbReference type="Gene3D" id="3.40.50.11590">
    <property type="match status" value="1"/>
</dbReference>